<dbReference type="PANTHER" id="PTHR43646:SF2">
    <property type="entry name" value="GLYCOSYLTRANSFERASE 2-LIKE DOMAIN-CONTAINING PROTEIN"/>
    <property type="match status" value="1"/>
</dbReference>
<keyword evidence="5 6" id="KW-0472">Membrane</keyword>
<proteinExistence type="predicted"/>
<keyword evidence="4 8" id="KW-0808">Transferase</keyword>
<evidence type="ECO:0000313" key="9">
    <source>
        <dbReference type="Proteomes" id="UP001597090"/>
    </source>
</evidence>
<evidence type="ECO:0000256" key="2">
    <source>
        <dbReference type="ARBA" id="ARBA00022475"/>
    </source>
</evidence>
<keyword evidence="9" id="KW-1185">Reference proteome</keyword>
<evidence type="ECO:0000256" key="4">
    <source>
        <dbReference type="ARBA" id="ARBA00022679"/>
    </source>
</evidence>
<dbReference type="InterPro" id="IPR029044">
    <property type="entry name" value="Nucleotide-diphossugar_trans"/>
</dbReference>
<dbReference type="InterPro" id="IPR001173">
    <property type="entry name" value="Glyco_trans_2-like"/>
</dbReference>
<feature type="transmembrane region" description="Helical" evidence="6">
    <location>
        <begin position="383"/>
        <end position="406"/>
    </location>
</feature>
<dbReference type="Proteomes" id="UP001597090">
    <property type="component" value="Unassembled WGS sequence"/>
</dbReference>
<dbReference type="PANTHER" id="PTHR43646">
    <property type="entry name" value="GLYCOSYLTRANSFERASE"/>
    <property type="match status" value="1"/>
</dbReference>
<organism evidence="8 9">
    <name type="scientific">Lysobacter koreensis</name>
    <dbReference type="NCBI Taxonomy" id="266122"/>
    <lineage>
        <taxon>Bacteria</taxon>
        <taxon>Pseudomonadati</taxon>
        <taxon>Pseudomonadota</taxon>
        <taxon>Gammaproteobacteria</taxon>
        <taxon>Lysobacterales</taxon>
        <taxon>Lysobacteraceae</taxon>
        <taxon>Lysobacter</taxon>
    </lineage>
</organism>
<dbReference type="GO" id="GO:0016757">
    <property type="term" value="F:glycosyltransferase activity"/>
    <property type="evidence" value="ECO:0007669"/>
    <property type="project" value="UniProtKB-KW"/>
</dbReference>
<dbReference type="RefSeq" id="WP_386812877.1">
    <property type="nucleotide sequence ID" value="NZ_JBHTIH010000004.1"/>
</dbReference>
<evidence type="ECO:0000259" key="7">
    <source>
        <dbReference type="Pfam" id="PF00535"/>
    </source>
</evidence>
<dbReference type="EC" id="2.4.-.-" evidence="8"/>
<dbReference type="Pfam" id="PF00535">
    <property type="entry name" value="Glycos_transf_2"/>
    <property type="match status" value="1"/>
</dbReference>
<keyword evidence="6" id="KW-0812">Transmembrane</keyword>
<dbReference type="EMBL" id="JBHTIH010000004">
    <property type="protein sequence ID" value="MFD0739849.1"/>
    <property type="molecule type" value="Genomic_DNA"/>
</dbReference>
<keyword evidence="3 8" id="KW-0328">Glycosyltransferase</keyword>
<protein>
    <submittedName>
        <fullName evidence="8">Glycosyltransferase</fullName>
        <ecNumber evidence="8">2.4.-.-</ecNumber>
    </submittedName>
</protein>
<keyword evidence="6" id="KW-1133">Transmembrane helix</keyword>
<evidence type="ECO:0000256" key="1">
    <source>
        <dbReference type="ARBA" id="ARBA00004236"/>
    </source>
</evidence>
<feature type="transmembrane region" description="Helical" evidence="6">
    <location>
        <begin position="412"/>
        <end position="432"/>
    </location>
</feature>
<dbReference type="SUPFAM" id="SSF53448">
    <property type="entry name" value="Nucleotide-diphospho-sugar transferases"/>
    <property type="match status" value="1"/>
</dbReference>
<reference evidence="9" key="1">
    <citation type="journal article" date="2019" name="Int. J. Syst. Evol. Microbiol.">
        <title>The Global Catalogue of Microorganisms (GCM) 10K type strain sequencing project: providing services to taxonomists for standard genome sequencing and annotation.</title>
        <authorList>
            <consortium name="The Broad Institute Genomics Platform"/>
            <consortium name="The Broad Institute Genome Sequencing Center for Infectious Disease"/>
            <person name="Wu L."/>
            <person name="Ma J."/>
        </authorList>
    </citation>
    <scope>NUCLEOTIDE SEQUENCE [LARGE SCALE GENOMIC DNA]</scope>
    <source>
        <strain evidence="9">CCUG 55491</strain>
    </source>
</reference>
<dbReference type="Gene3D" id="3.90.550.10">
    <property type="entry name" value="Spore Coat Polysaccharide Biosynthesis Protein SpsA, Chain A"/>
    <property type="match status" value="1"/>
</dbReference>
<sequence length="481" mass="53714">MDFSSHAERDGTRLHGRAKGAARFMLGPSALIGAMGLLRGADATVPTPAEDWRRATVDLVIHVQRHQATIVHCLAGLRAQTRQPRRIVLVDDGGIDRDGSLVLAREFAAVNAMAIEVIARRWSIGRTPTLKRQASECDGDVLVVLDADTVLESPEFLERCVRELFQGAGIASVCGTVLPLRGRDRRAMAATAAFRRWLGPDAYRDLNASRDRAARIEQWLIDGYRQCVGLVQQRFVHRGQMLAFGGIAHPVGAVAYRRGYLKDLFDRYEPVHGEDDQTHAEDIFIGVAFGNEGYRNVQLADVVARVQQPARIEHLPARRARYTQAFLRGCYFFDALLQSPLKAPRRAWRRLRRPAPKVEQRRVREAYRQPFGERLTREQGRPIGWALAFTALEKILLPLIVLVLLATGQWRALAIGVLAELALWLALLAAVAPAPRAATLARGLLAAPLRYVELAADLVGVLRFGRELRGRQADRARRRMR</sequence>
<comment type="subcellular location">
    <subcellularLocation>
        <location evidence="1">Cell membrane</location>
    </subcellularLocation>
</comment>
<keyword evidence="2" id="KW-1003">Cell membrane</keyword>
<evidence type="ECO:0000256" key="5">
    <source>
        <dbReference type="ARBA" id="ARBA00023136"/>
    </source>
</evidence>
<feature type="domain" description="Glycosyltransferase 2-like" evidence="7">
    <location>
        <begin position="67"/>
        <end position="173"/>
    </location>
</feature>
<comment type="caution">
    <text evidence="8">The sequence shown here is derived from an EMBL/GenBank/DDBJ whole genome shotgun (WGS) entry which is preliminary data.</text>
</comment>
<gene>
    <name evidence="8" type="ORF">ACFQZQ_11200</name>
</gene>
<evidence type="ECO:0000256" key="3">
    <source>
        <dbReference type="ARBA" id="ARBA00022676"/>
    </source>
</evidence>
<evidence type="ECO:0000313" key="8">
    <source>
        <dbReference type="EMBL" id="MFD0739849.1"/>
    </source>
</evidence>
<accession>A0ABW2YQQ1</accession>
<evidence type="ECO:0000256" key="6">
    <source>
        <dbReference type="SAM" id="Phobius"/>
    </source>
</evidence>
<name>A0ABW2YQQ1_9GAMM</name>